<name>A0A940YWD5_9BURK</name>
<accession>A0A940YWD5</accession>
<dbReference type="InterPro" id="IPR038475">
    <property type="entry name" value="RecG_C_sf"/>
</dbReference>
<evidence type="ECO:0000313" key="5">
    <source>
        <dbReference type="Proteomes" id="UP000678374"/>
    </source>
</evidence>
<keyword evidence="5" id="KW-1185">Reference proteome</keyword>
<dbReference type="InterPro" id="IPR007421">
    <property type="entry name" value="Schlafen_AlbA_2_dom"/>
</dbReference>
<dbReference type="RefSeq" id="WP_210803129.1">
    <property type="nucleotide sequence ID" value="NZ_JAGQDE010000014.1"/>
</dbReference>
<dbReference type="Gene3D" id="3.30.950.30">
    <property type="entry name" value="Schlafen, AAA domain"/>
    <property type="match status" value="1"/>
</dbReference>
<evidence type="ECO:0000313" key="4">
    <source>
        <dbReference type="EMBL" id="MBQ0960460.1"/>
    </source>
</evidence>
<dbReference type="InterPro" id="IPR049514">
    <property type="entry name" value="Fic-like_C"/>
</dbReference>
<feature type="domain" description="Schlafen AlbA-2" evidence="2">
    <location>
        <begin position="15"/>
        <end position="139"/>
    </location>
</feature>
<dbReference type="AlphaFoldDB" id="A0A940YWD5"/>
<feature type="compositionally biased region" description="Polar residues" evidence="1">
    <location>
        <begin position="537"/>
        <end position="550"/>
    </location>
</feature>
<evidence type="ECO:0000256" key="1">
    <source>
        <dbReference type="SAM" id="MobiDB-lite"/>
    </source>
</evidence>
<evidence type="ECO:0000259" key="3">
    <source>
        <dbReference type="Pfam" id="PF21247"/>
    </source>
</evidence>
<proteinExistence type="predicted"/>
<protein>
    <submittedName>
        <fullName evidence="4">DNA binding domain-containing protein</fullName>
    </submittedName>
</protein>
<gene>
    <name evidence="4" type="ORF">KAK06_16020</name>
</gene>
<dbReference type="InterPro" id="IPR038461">
    <property type="entry name" value="Schlafen_AlbA_2_dom_sf"/>
</dbReference>
<dbReference type="Pfam" id="PF13749">
    <property type="entry name" value="HATPase_c_4"/>
    <property type="match status" value="1"/>
</dbReference>
<reference evidence="4" key="1">
    <citation type="submission" date="2021-04" db="EMBL/GenBank/DDBJ databases">
        <title>The genome sequence of Ideonella sp. 4Y11.</title>
        <authorList>
            <person name="Liu Y."/>
        </authorList>
    </citation>
    <scope>NUCLEOTIDE SEQUENCE</scope>
    <source>
        <strain evidence="4">4Y11</strain>
    </source>
</reference>
<feature type="region of interest" description="Disordered" evidence="1">
    <location>
        <begin position="516"/>
        <end position="561"/>
    </location>
</feature>
<feature type="compositionally biased region" description="Low complexity" evidence="1">
    <location>
        <begin position="523"/>
        <end position="536"/>
    </location>
</feature>
<dbReference type="Gene3D" id="3.30.565.60">
    <property type="match status" value="1"/>
</dbReference>
<dbReference type="Pfam" id="PF04326">
    <property type="entry name" value="SLFN_AlbA_2"/>
    <property type="match status" value="1"/>
</dbReference>
<dbReference type="EMBL" id="JAGQDE010000014">
    <property type="protein sequence ID" value="MBQ0960460.1"/>
    <property type="molecule type" value="Genomic_DNA"/>
</dbReference>
<dbReference type="PANTHER" id="PTHR30595">
    <property type="entry name" value="GLPR-RELATED TRANSCRIPTIONAL REPRESSOR"/>
    <property type="match status" value="1"/>
</dbReference>
<sequence length="651" mass="72130">MTAQELLERLQLLDETERIEAKAGSDVGKSVMETVCAFANEPGMGGGWLLLGVVREEMALFPGYSVEGVEQPERVGTDLATQAASMFNQPVRLEVRTEQLEGKVVLVVFVPEAAPQDKPVYLKAQGLPRGAFRRICSTDQRCTEDDLIALYQARQVESFDSGLVPDTTLDDLSPEAIADYRVARREANPDAEELRWSDEELLQALGAVRRNAQGAWQPTVAGLVLLGKPVALRRCFPMTRVDYIRVPGRDWVPDPDRRFDTVELRDPLFRLIRRAQAAILDDLPKAFGLAEGELQRQDSPLVPQRVIREAVVNALMHRSYRLQAPVQIIRYSNRLEIRNPGFSLKSPDHLGEPGSVPRNPKVAAALYDTRFAETKGSGVRVMREMCERAGLAPPLFESDRGQDQFTLRLFFHHFLGPDDLAWLARFKELQLSEAEARALVVAREAGAMDNQTYREINKVDTLAASKALRRLRDAGLFTQKDRGSATWYQPTARMLGRNDHDGGQDGAAQNAGELAAQGSGRTGLSSNPLGLSSNPGALSSNLSSQDSNPRQPEPRDDPLADPRRQALLNELPGGLAARVGAIGQRRPPQEVQDLVVALCELRPWRAEEIAALLGRNAETVRQNYLRPLLRAGRIAMTRPDKPNDPDQAYRA</sequence>
<comment type="caution">
    <text evidence="4">The sequence shown here is derived from an EMBL/GenBank/DDBJ whole genome shotgun (WGS) entry which is preliminary data.</text>
</comment>
<dbReference type="Pfam" id="PF21247">
    <property type="entry name" value="Fic-like_C"/>
    <property type="match status" value="1"/>
</dbReference>
<feature type="domain" description="Filamentation induced by cAMP protein Fic-like C-terminal" evidence="3">
    <location>
        <begin position="590"/>
        <end position="650"/>
    </location>
</feature>
<evidence type="ECO:0000259" key="2">
    <source>
        <dbReference type="Pfam" id="PF04326"/>
    </source>
</evidence>
<dbReference type="PANTHER" id="PTHR30595:SF6">
    <property type="entry name" value="SCHLAFEN ALBA-2 DOMAIN-CONTAINING PROTEIN"/>
    <property type="match status" value="1"/>
</dbReference>
<feature type="compositionally biased region" description="Basic and acidic residues" evidence="1">
    <location>
        <begin position="552"/>
        <end position="561"/>
    </location>
</feature>
<dbReference type="Proteomes" id="UP000678374">
    <property type="component" value="Unassembled WGS sequence"/>
</dbReference>
<organism evidence="4 5">
    <name type="scientific">Ideonella aquatica</name>
    <dbReference type="NCBI Taxonomy" id="2824119"/>
    <lineage>
        <taxon>Bacteria</taxon>
        <taxon>Pseudomonadati</taxon>
        <taxon>Pseudomonadota</taxon>
        <taxon>Betaproteobacteria</taxon>
        <taxon>Burkholderiales</taxon>
        <taxon>Sphaerotilaceae</taxon>
        <taxon>Ideonella</taxon>
    </lineage>
</organism>